<dbReference type="EMBL" id="ML986498">
    <property type="protein sequence ID" value="KAF2275272.1"/>
    <property type="molecule type" value="Genomic_DNA"/>
</dbReference>
<dbReference type="AlphaFoldDB" id="A0A6A6JFT0"/>
<protein>
    <recommendedName>
        <fullName evidence="4">Secreted protein</fullName>
    </recommendedName>
</protein>
<name>A0A6A6JFT0_WESOR</name>
<dbReference type="RefSeq" id="XP_033652811.1">
    <property type="nucleotide sequence ID" value="XM_033799832.1"/>
</dbReference>
<evidence type="ECO:0000313" key="2">
    <source>
        <dbReference type="EMBL" id="KAF2275272.1"/>
    </source>
</evidence>
<keyword evidence="3" id="KW-1185">Reference proteome</keyword>
<gene>
    <name evidence="2" type="ORF">EI97DRAFT_443505</name>
</gene>
<feature type="chain" id="PRO_5025491566" description="Secreted protein" evidence="1">
    <location>
        <begin position="27"/>
        <end position="141"/>
    </location>
</feature>
<evidence type="ECO:0008006" key="4">
    <source>
        <dbReference type="Google" id="ProtNLM"/>
    </source>
</evidence>
<accession>A0A6A6JFT0</accession>
<sequence length="141" mass="14869">MRTLAVPTRRPLATLHLVALFAATTARPPIMVILDVFDPAFVGTTQVRVRDMFRTATRPIRGLAHVHTASARVQGGVVAVADAVGTLRDDAAAAVYAEGAPAHGGGGRRRWWWFAIGNASTGDEANQRDGGPLASLAFTVV</sequence>
<reference evidence="2" key="1">
    <citation type="journal article" date="2020" name="Stud. Mycol.">
        <title>101 Dothideomycetes genomes: a test case for predicting lifestyles and emergence of pathogens.</title>
        <authorList>
            <person name="Haridas S."/>
            <person name="Albert R."/>
            <person name="Binder M."/>
            <person name="Bloem J."/>
            <person name="Labutti K."/>
            <person name="Salamov A."/>
            <person name="Andreopoulos B."/>
            <person name="Baker S."/>
            <person name="Barry K."/>
            <person name="Bills G."/>
            <person name="Bluhm B."/>
            <person name="Cannon C."/>
            <person name="Castanera R."/>
            <person name="Culley D."/>
            <person name="Daum C."/>
            <person name="Ezra D."/>
            <person name="Gonzalez J."/>
            <person name="Henrissat B."/>
            <person name="Kuo A."/>
            <person name="Liang C."/>
            <person name="Lipzen A."/>
            <person name="Lutzoni F."/>
            <person name="Magnuson J."/>
            <person name="Mondo S."/>
            <person name="Nolan M."/>
            <person name="Ohm R."/>
            <person name="Pangilinan J."/>
            <person name="Park H.-J."/>
            <person name="Ramirez L."/>
            <person name="Alfaro M."/>
            <person name="Sun H."/>
            <person name="Tritt A."/>
            <person name="Yoshinaga Y."/>
            <person name="Zwiers L.-H."/>
            <person name="Turgeon B."/>
            <person name="Goodwin S."/>
            <person name="Spatafora J."/>
            <person name="Crous P."/>
            <person name="Grigoriev I."/>
        </authorList>
    </citation>
    <scope>NUCLEOTIDE SEQUENCE</scope>
    <source>
        <strain evidence="2">CBS 379.55</strain>
    </source>
</reference>
<feature type="signal peptide" evidence="1">
    <location>
        <begin position="1"/>
        <end position="26"/>
    </location>
</feature>
<keyword evidence="1" id="KW-0732">Signal</keyword>
<proteinExistence type="predicted"/>
<dbReference type="GeneID" id="54553007"/>
<evidence type="ECO:0000313" key="3">
    <source>
        <dbReference type="Proteomes" id="UP000800097"/>
    </source>
</evidence>
<evidence type="ECO:0000256" key="1">
    <source>
        <dbReference type="SAM" id="SignalP"/>
    </source>
</evidence>
<dbReference type="Proteomes" id="UP000800097">
    <property type="component" value="Unassembled WGS sequence"/>
</dbReference>
<organism evidence="2 3">
    <name type="scientific">Westerdykella ornata</name>
    <dbReference type="NCBI Taxonomy" id="318751"/>
    <lineage>
        <taxon>Eukaryota</taxon>
        <taxon>Fungi</taxon>
        <taxon>Dikarya</taxon>
        <taxon>Ascomycota</taxon>
        <taxon>Pezizomycotina</taxon>
        <taxon>Dothideomycetes</taxon>
        <taxon>Pleosporomycetidae</taxon>
        <taxon>Pleosporales</taxon>
        <taxon>Sporormiaceae</taxon>
        <taxon>Westerdykella</taxon>
    </lineage>
</organism>